<name>A0ABY5ZQV9_9BACT</name>
<dbReference type="PIRSF" id="PIRSF037004">
    <property type="entry name" value="UCP037004"/>
    <property type="match status" value="1"/>
</dbReference>
<organism evidence="2 3">
    <name type="scientific">Geoalkalibacter halelectricus</name>
    <dbReference type="NCBI Taxonomy" id="2847045"/>
    <lineage>
        <taxon>Bacteria</taxon>
        <taxon>Pseudomonadati</taxon>
        <taxon>Thermodesulfobacteriota</taxon>
        <taxon>Desulfuromonadia</taxon>
        <taxon>Desulfuromonadales</taxon>
        <taxon>Geoalkalibacteraceae</taxon>
        <taxon>Geoalkalibacter</taxon>
    </lineage>
</organism>
<dbReference type="Pfam" id="PF04463">
    <property type="entry name" value="2-thiour_desulf"/>
    <property type="match status" value="1"/>
</dbReference>
<dbReference type="EMBL" id="CP092109">
    <property type="protein sequence ID" value="UWZ80894.1"/>
    <property type="molecule type" value="Genomic_DNA"/>
</dbReference>
<evidence type="ECO:0000313" key="2">
    <source>
        <dbReference type="EMBL" id="UWZ80894.1"/>
    </source>
</evidence>
<dbReference type="Proteomes" id="UP001060414">
    <property type="component" value="Chromosome"/>
</dbReference>
<dbReference type="PANTHER" id="PTHR30087">
    <property type="entry name" value="INNER MEMBRANE PROTEIN"/>
    <property type="match status" value="1"/>
</dbReference>
<accession>A0ABY5ZQV9</accession>
<gene>
    <name evidence="2" type="ORF">L9S41_05685</name>
</gene>
<reference evidence="2" key="1">
    <citation type="journal article" date="2022" name="Environ. Microbiol.">
        <title>Geoalkalibacter halelectricus SAP #1 sp. nov. possessing extracellular electron transfer and mineral#reducing capabilities from a haloalkaline environment.</title>
        <authorList>
            <person name="Yadav S."/>
            <person name="Singh R."/>
            <person name="Sundharam S.S."/>
            <person name="Chaudhary S."/>
            <person name="Krishnamurthi S."/>
            <person name="Patil S.A."/>
        </authorList>
    </citation>
    <scope>NUCLEOTIDE SEQUENCE</scope>
    <source>
        <strain evidence="2">SAP-1</strain>
    </source>
</reference>
<dbReference type="InterPro" id="IPR013560">
    <property type="entry name" value="DUF1722"/>
</dbReference>
<feature type="domain" description="DUF1722" evidence="1">
    <location>
        <begin position="191"/>
        <end position="307"/>
    </location>
</feature>
<dbReference type="InterPro" id="IPR007553">
    <property type="entry name" value="2-thiour_desulf"/>
</dbReference>
<protein>
    <submittedName>
        <fullName evidence="2">DUF523 and DUF1722 domain-containing protein</fullName>
    </submittedName>
</protein>
<dbReference type="Pfam" id="PF08349">
    <property type="entry name" value="DUF1722"/>
    <property type="match status" value="1"/>
</dbReference>
<evidence type="ECO:0000313" key="3">
    <source>
        <dbReference type="Proteomes" id="UP001060414"/>
    </source>
</evidence>
<dbReference type="InterPro" id="IPR017087">
    <property type="entry name" value="UCP037004"/>
</dbReference>
<dbReference type="RefSeq" id="WP_260749261.1">
    <property type="nucleotide sequence ID" value="NZ_CP092109.1"/>
</dbReference>
<evidence type="ECO:0000259" key="1">
    <source>
        <dbReference type="Pfam" id="PF08349"/>
    </source>
</evidence>
<proteinExistence type="predicted"/>
<keyword evidence="3" id="KW-1185">Reference proteome</keyword>
<dbReference type="PANTHER" id="PTHR30087:SF0">
    <property type="entry name" value="INNER MEMBRANE PROTEIN"/>
    <property type="match status" value="1"/>
</dbReference>
<sequence>MTDKIRIGISSCLLGENVRYDGGHQLDRLIRDVLGRFLEFVPVCPEVEVGLPIPRETLRLVGDPQHPRLVFSKSGEDITERMEAWARQRCDALEKDNLCGFIFKSRSPSSGMERVKLYDKNGVPAKQGVGVFARIFMERFPLVPVEEDGRLHDDRLRENFIECIFTFKRWRELEAQGRSRGRLVEFHTRHKLLLLAHSPEIYREMGKLVADAKSLAMDELHDCYLGLLMKAMRLRATVRKNINVMQHLLGYFKRDLSTDEKQEMLESFDHYRAGHVPLIVPLTLINHYVRKYDQPYLKTQYYLNPHPLELQLRNHV</sequence>